<evidence type="ECO:0000259" key="1">
    <source>
        <dbReference type="PROSITE" id="PS50056"/>
    </source>
</evidence>
<feature type="domain" description="Tyrosine specific protein phosphatases" evidence="1">
    <location>
        <begin position="34"/>
        <end position="108"/>
    </location>
</feature>
<protein>
    <submittedName>
        <fullName evidence="2">Receptor-type tyrosine-protein phosphatase mu</fullName>
    </submittedName>
</protein>
<dbReference type="InterPro" id="IPR000242">
    <property type="entry name" value="PTP_cat"/>
</dbReference>
<dbReference type="InterPro" id="IPR000387">
    <property type="entry name" value="Tyr_Pase_dom"/>
</dbReference>
<comment type="caution">
    <text evidence="2">The sequence shown here is derived from an EMBL/GenBank/DDBJ whole genome shotgun (WGS) entry which is preliminary data.</text>
</comment>
<evidence type="ECO:0000313" key="3">
    <source>
        <dbReference type="Proteomes" id="UP000762676"/>
    </source>
</evidence>
<sequence>MFFSTNKVNPRVKSVLTKKALTLLLCRGTQIDPPSVIELQEKIQARRPMNTPRTIYMCRNGADKSGLMCIQSILLDIMKLDQCLTVPLVVGKIKAIRPQVIPTVDQYKCLYRVLKLASDSQNVYNKVERRPRSSMT</sequence>
<proteinExistence type="predicted"/>
<dbReference type="InterPro" id="IPR029021">
    <property type="entry name" value="Prot-tyrosine_phosphatase-like"/>
</dbReference>
<gene>
    <name evidence="2" type="ORF">ElyMa_003298000</name>
</gene>
<reference evidence="2 3" key="1">
    <citation type="journal article" date="2021" name="Elife">
        <title>Chloroplast acquisition without the gene transfer in kleptoplastic sea slugs, Plakobranchus ocellatus.</title>
        <authorList>
            <person name="Maeda T."/>
            <person name="Takahashi S."/>
            <person name="Yoshida T."/>
            <person name="Shimamura S."/>
            <person name="Takaki Y."/>
            <person name="Nagai Y."/>
            <person name="Toyoda A."/>
            <person name="Suzuki Y."/>
            <person name="Arimoto A."/>
            <person name="Ishii H."/>
            <person name="Satoh N."/>
            <person name="Nishiyama T."/>
            <person name="Hasebe M."/>
            <person name="Maruyama T."/>
            <person name="Minagawa J."/>
            <person name="Obokata J."/>
            <person name="Shigenobu S."/>
        </authorList>
    </citation>
    <scope>NUCLEOTIDE SEQUENCE [LARGE SCALE GENOMIC DNA]</scope>
</reference>
<dbReference type="PROSITE" id="PS50056">
    <property type="entry name" value="TYR_PHOSPHATASE_2"/>
    <property type="match status" value="1"/>
</dbReference>
<dbReference type="Pfam" id="PF00102">
    <property type="entry name" value="Y_phosphatase"/>
    <property type="match status" value="1"/>
</dbReference>
<keyword evidence="3" id="KW-1185">Reference proteome</keyword>
<dbReference type="Proteomes" id="UP000762676">
    <property type="component" value="Unassembled WGS sequence"/>
</dbReference>
<organism evidence="2 3">
    <name type="scientific">Elysia marginata</name>
    <dbReference type="NCBI Taxonomy" id="1093978"/>
    <lineage>
        <taxon>Eukaryota</taxon>
        <taxon>Metazoa</taxon>
        <taxon>Spiralia</taxon>
        <taxon>Lophotrochozoa</taxon>
        <taxon>Mollusca</taxon>
        <taxon>Gastropoda</taxon>
        <taxon>Heterobranchia</taxon>
        <taxon>Euthyneura</taxon>
        <taxon>Panpulmonata</taxon>
        <taxon>Sacoglossa</taxon>
        <taxon>Placobranchoidea</taxon>
        <taxon>Plakobranchidae</taxon>
        <taxon>Elysia</taxon>
    </lineage>
</organism>
<dbReference type="Gene3D" id="3.90.190.10">
    <property type="entry name" value="Protein tyrosine phosphatase superfamily"/>
    <property type="match status" value="1"/>
</dbReference>
<accession>A0AAV4JAG8</accession>
<dbReference type="SUPFAM" id="SSF52799">
    <property type="entry name" value="(Phosphotyrosine protein) phosphatases II"/>
    <property type="match status" value="1"/>
</dbReference>
<dbReference type="GO" id="GO:0004725">
    <property type="term" value="F:protein tyrosine phosphatase activity"/>
    <property type="evidence" value="ECO:0007669"/>
    <property type="project" value="InterPro"/>
</dbReference>
<dbReference type="AlphaFoldDB" id="A0AAV4JAG8"/>
<name>A0AAV4JAG8_9GAST</name>
<keyword evidence="2" id="KW-0675">Receptor</keyword>
<dbReference type="EMBL" id="BMAT01006777">
    <property type="protein sequence ID" value="GFS19787.1"/>
    <property type="molecule type" value="Genomic_DNA"/>
</dbReference>
<evidence type="ECO:0000313" key="2">
    <source>
        <dbReference type="EMBL" id="GFS19787.1"/>
    </source>
</evidence>